<gene>
    <name evidence="2" type="ORF">NTJ_11453</name>
</gene>
<protein>
    <recommendedName>
        <fullName evidence="4">CTNNB1 binding N-teminal domain-containing protein</fullName>
    </recommendedName>
</protein>
<evidence type="ECO:0008006" key="4">
    <source>
        <dbReference type="Google" id="ProtNLM"/>
    </source>
</evidence>
<evidence type="ECO:0000256" key="1">
    <source>
        <dbReference type="SAM" id="MobiDB-lite"/>
    </source>
</evidence>
<sequence length="204" mass="22280">MTKVTVNSDSVTDVSEFPNASCTQMNSDMKTDQSMFTQHQQKWLRRKIPMSFCAGDQGHLHAGHFAHNQLVGGFKPSDTSALLFKPSVAPFKKSYEVFEPSEDDTQPAVNYVNPADDRSSSANERSSSAIDRSSSAIDRSSSANDRSSSANDRSSSANDRTSSDYDYDSGEGDHESGEAQGDELDVYAKIGAEIYPYLTGEAYD</sequence>
<dbReference type="Proteomes" id="UP001307889">
    <property type="component" value="Chromosome 9"/>
</dbReference>
<keyword evidence="3" id="KW-1185">Reference proteome</keyword>
<feature type="region of interest" description="Disordered" evidence="1">
    <location>
        <begin position="99"/>
        <end position="184"/>
    </location>
</feature>
<evidence type="ECO:0000313" key="3">
    <source>
        <dbReference type="Proteomes" id="UP001307889"/>
    </source>
</evidence>
<evidence type="ECO:0000313" key="2">
    <source>
        <dbReference type="EMBL" id="BES98638.1"/>
    </source>
</evidence>
<feature type="compositionally biased region" description="Low complexity" evidence="1">
    <location>
        <begin position="120"/>
        <end position="160"/>
    </location>
</feature>
<accession>A0ABN7B2J6</accession>
<proteinExistence type="predicted"/>
<name>A0ABN7B2J6_9HEMI</name>
<dbReference type="EMBL" id="AP028917">
    <property type="protein sequence ID" value="BES98638.1"/>
    <property type="molecule type" value="Genomic_DNA"/>
</dbReference>
<reference evidence="2 3" key="1">
    <citation type="submission" date="2023-09" db="EMBL/GenBank/DDBJ databases">
        <title>Nesidiocoris tenuis whole genome shotgun sequence.</title>
        <authorList>
            <person name="Shibata T."/>
            <person name="Shimoda M."/>
            <person name="Kobayashi T."/>
            <person name="Uehara T."/>
        </authorList>
    </citation>
    <scope>NUCLEOTIDE SEQUENCE [LARGE SCALE GENOMIC DNA]</scope>
    <source>
        <strain evidence="2 3">Japan</strain>
    </source>
</reference>
<organism evidence="2 3">
    <name type="scientific">Nesidiocoris tenuis</name>
    <dbReference type="NCBI Taxonomy" id="355587"/>
    <lineage>
        <taxon>Eukaryota</taxon>
        <taxon>Metazoa</taxon>
        <taxon>Ecdysozoa</taxon>
        <taxon>Arthropoda</taxon>
        <taxon>Hexapoda</taxon>
        <taxon>Insecta</taxon>
        <taxon>Pterygota</taxon>
        <taxon>Neoptera</taxon>
        <taxon>Paraneoptera</taxon>
        <taxon>Hemiptera</taxon>
        <taxon>Heteroptera</taxon>
        <taxon>Panheteroptera</taxon>
        <taxon>Cimicomorpha</taxon>
        <taxon>Miridae</taxon>
        <taxon>Dicyphina</taxon>
        <taxon>Nesidiocoris</taxon>
    </lineage>
</organism>